<gene>
    <name evidence="2" type="ORF">ESZ48_07860</name>
</gene>
<evidence type="ECO:0008006" key="4">
    <source>
        <dbReference type="Google" id="ProtNLM"/>
    </source>
</evidence>
<name>A0A4Q0XK18_9FLAO</name>
<keyword evidence="3" id="KW-1185">Reference proteome</keyword>
<evidence type="ECO:0000313" key="2">
    <source>
        <dbReference type="EMBL" id="RXJ50662.1"/>
    </source>
</evidence>
<evidence type="ECO:0000313" key="3">
    <source>
        <dbReference type="Proteomes" id="UP000289792"/>
    </source>
</evidence>
<dbReference type="Proteomes" id="UP000289792">
    <property type="component" value="Unassembled WGS sequence"/>
</dbReference>
<dbReference type="OrthoDB" id="1447715at2"/>
<dbReference type="RefSeq" id="WP_129016780.1">
    <property type="nucleotide sequence ID" value="NZ_SDDZ01000003.1"/>
</dbReference>
<evidence type="ECO:0000256" key="1">
    <source>
        <dbReference type="SAM" id="SignalP"/>
    </source>
</evidence>
<feature type="signal peptide" evidence="1">
    <location>
        <begin position="1"/>
        <end position="19"/>
    </location>
</feature>
<dbReference type="AlphaFoldDB" id="A0A4Q0XK18"/>
<keyword evidence="1" id="KW-0732">Signal</keyword>
<dbReference type="PROSITE" id="PS51257">
    <property type="entry name" value="PROKAR_LIPOPROTEIN"/>
    <property type="match status" value="1"/>
</dbReference>
<sequence length="110" mass="12518">MTKYLLILLIGLTSLGCSSDDDSSENNLVIYNQTYCSDPWESMENNRDLVDQIITYFATKNIVISNVTIDDKGTQQVCLACFCLTGKRIILEVNKNDLEAIKEYGFQEYK</sequence>
<protein>
    <recommendedName>
        <fullName evidence="4">Lipoprotein</fullName>
    </recommendedName>
</protein>
<comment type="caution">
    <text evidence="2">The sequence shown here is derived from an EMBL/GenBank/DDBJ whole genome shotgun (WGS) entry which is preliminary data.</text>
</comment>
<dbReference type="EMBL" id="SDDZ01000003">
    <property type="protein sequence ID" value="RXJ50662.1"/>
    <property type="molecule type" value="Genomic_DNA"/>
</dbReference>
<organism evidence="2 3">
    <name type="scientific">Gelidibacter gilvus</name>
    <dbReference type="NCBI Taxonomy" id="59602"/>
    <lineage>
        <taxon>Bacteria</taxon>
        <taxon>Pseudomonadati</taxon>
        <taxon>Bacteroidota</taxon>
        <taxon>Flavobacteriia</taxon>
        <taxon>Flavobacteriales</taxon>
        <taxon>Flavobacteriaceae</taxon>
        <taxon>Gelidibacter</taxon>
    </lineage>
</organism>
<feature type="chain" id="PRO_5020789566" description="Lipoprotein" evidence="1">
    <location>
        <begin position="20"/>
        <end position="110"/>
    </location>
</feature>
<accession>A0A4Q0XK18</accession>
<reference evidence="2 3" key="1">
    <citation type="submission" date="2019-01" db="EMBL/GenBank/DDBJ databases">
        <title>Genome sequence of the Antarctic species Gelidibacter gilvus ACAM 158(T).</title>
        <authorList>
            <person name="Bowman J.P."/>
        </authorList>
    </citation>
    <scope>NUCLEOTIDE SEQUENCE [LARGE SCALE GENOMIC DNA]</scope>
    <source>
        <strain evidence="2 3">IC158</strain>
    </source>
</reference>
<proteinExistence type="predicted"/>